<feature type="transmembrane region" description="Helical" evidence="12">
    <location>
        <begin position="284"/>
        <end position="310"/>
    </location>
</feature>
<dbReference type="RefSeq" id="WP_194662136.1">
    <property type="nucleotide sequence ID" value="NZ_RDPI01000003.1"/>
</dbReference>
<dbReference type="InterPro" id="IPR023051">
    <property type="entry name" value="Kup"/>
</dbReference>
<feature type="transmembrane region" description="Helical" evidence="12">
    <location>
        <begin position="138"/>
        <end position="160"/>
    </location>
</feature>
<accession>A0ABR9Z0S2</accession>
<keyword evidence="7 12" id="KW-0769">Symport</keyword>
<feature type="transmembrane region" description="Helical" evidence="12">
    <location>
        <begin position="363"/>
        <end position="389"/>
    </location>
</feature>
<feature type="domain" description="K+ potassium transporter C-terminal" evidence="14">
    <location>
        <begin position="473"/>
        <end position="620"/>
    </location>
</feature>
<keyword evidence="3 12" id="KW-0813">Transport</keyword>
<keyword evidence="10 12" id="KW-0406">Ion transport</keyword>
<dbReference type="PANTHER" id="PTHR30540">
    <property type="entry name" value="OSMOTIC STRESS POTASSIUM TRANSPORTER"/>
    <property type="match status" value="1"/>
</dbReference>
<protein>
    <recommendedName>
        <fullName evidence="12">Probable potassium transport system protein Kup</fullName>
    </recommendedName>
</protein>
<dbReference type="Proteomes" id="UP000726136">
    <property type="component" value="Unassembled WGS sequence"/>
</dbReference>
<keyword evidence="4 12" id="KW-1003">Cell membrane</keyword>
<feature type="transmembrane region" description="Helical" evidence="12">
    <location>
        <begin position="396"/>
        <end position="416"/>
    </location>
</feature>
<evidence type="ECO:0000256" key="7">
    <source>
        <dbReference type="ARBA" id="ARBA00022847"/>
    </source>
</evidence>
<keyword evidence="6 12" id="KW-0812">Transmembrane</keyword>
<evidence type="ECO:0000256" key="1">
    <source>
        <dbReference type="ARBA" id="ARBA00004141"/>
    </source>
</evidence>
<evidence type="ECO:0000313" key="15">
    <source>
        <dbReference type="EMBL" id="MBF4372041.1"/>
    </source>
</evidence>
<keyword evidence="9 12" id="KW-1133">Transmembrane helix</keyword>
<name>A0ABR9Z0S2_VIBAN</name>
<feature type="transmembrane region" description="Helical" evidence="12">
    <location>
        <begin position="336"/>
        <end position="357"/>
    </location>
</feature>
<keyword evidence="8 12" id="KW-0630">Potassium</keyword>
<feature type="transmembrane region" description="Helical" evidence="12">
    <location>
        <begin position="422"/>
        <end position="439"/>
    </location>
</feature>
<dbReference type="InterPro" id="IPR003855">
    <property type="entry name" value="K+_transporter"/>
</dbReference>
<evidence type="ECO:0000256" key="10">
    <source>
        <dbReference type="ARBA" id="ARBA00023065"/>
    </source>
</evidence>
<sequence>MKQPQKSTASLALLAVGIVYGDIGTSPLYALKEVFFSHHPLPINSLNVLGILSLVFWAFVLIVSVKYLMLITRAHKHGEGGILTLSAIAREHCPDSLKPLVLLLGLLATGFFFGEAVITPAMSVLSAVEGIAVVEQDFAPFVLPIAVGIIVILFAIQALGTERIGRFFAPVMVIWFLSLGVLGFNAIIEQPQVLVAINPYYAFHFIAEQGVNTLIILGVVVLSVTGVEALYADMGHIGIKPIRLAWFMIVLPSLLLNYFGQGAYLLVSQGVTGQTFFGLVPNLWLWPVIILATLAAVIASQAVISGIFSLTRQAMNYGYLPPLKITHTSEHSQGQIYVPAANVLLFVAVLFVMMRFQSSANLAAAYGIAVTAIMAISSLLIVIVARYYWQWPRAHVWLLGTVFVSLDAFLFTSTSTKLSDGGWLPISLGGLIFAVMSIWQQQKQRLLDVSGSDLSLSAMIASLEGETFRRTQGNAVYLSRVSHHVPRSLVHNLKYNKTLHERNILMTFQYESQPKVHPCRRAEIEQLSETFWQVIIHTGYQEVPDIEQVMHSCSLKGLHLHPNETIFLLSAERIQAQKVGLWHDFKARLFILMSKHALRTAERLNIPSDRLIEMGVYREI</sequence>
<keyword evidence="11 12" id="KW-0472">Membrane</keyword>
<comment type="caution">
    <text evidence="15">The sequence shown here is derived from an EMBL/GenBank/DDBJ whole genome shotgun (WGS) entry which is preliminary data.</text>
</comment>
<dbReference type="EMBL" id="RDPI01000003">
    <property type="protein sequence ID" value="MBF4372041.1"/>
    <property type="molecule type" value="Genomic_DNA"/>
</dbReference>
<evidence type="ECO:0000259" key="14">
    <source>
        <dbReference type="Pfam" id="PF22776"/>
    </source>
</evidence>
<evidence type="ECO:0000256" key="5">
    <source>
        <dbReference type="ARBA" id="ARBA00022538"/>
    </source>
</evidence>
<comment type="function">
    <text evidence="12">Transport of potassium into the cell. Likely operates as a K(+):H(+) symporter.</text>
</comment>
<evidence type="ECO:0000256" key="9">
    <source>
        <dbReference type="ARBA" id="ARBA00022989"/>
    </source>
</evidence>
<dbReference type="HAMAP" id="MF_01522">
    <property type="entry name" value="Kup"/>
    <property type="match status" value="1"/>
</dbReference>
<feature type="transmembrane region" description="Helical" evidence="12">
    <location>
        <begin position="167"/>
        <end position="188"/>
    </location>
</feature>
<feature type="domain" description="K+ potassium transporter integral membrane" evidence="13">
    <location>
        <begin position="12"/>
        <end position="450"/>
    </location>
</feature>
<keyword evidence="5 12" id="KW-0633">Potassium transport</keyword>
<dbReference type="InterPro" id="IPR053952">
    <property type="entry name" value="K_trans_C"/>
</dbReference>
<evidence type="ECO:0000256" key="6">
    <source>
        <dbReference type="ARBA" id="ARBA00022692"/>
    </source>
</evidence>
<feature type="transmembrane region" description="Helical" evidence="12">
    <location>
        <begin position="244"/>
        <end position="264"/>
    </location>
</feature>
<comment type="subcellular location">
    <subcellularLocation>
        <location evidence="12">Cell membrane</location>
        <topology evidence="12">Multi-pass membrane protein</topology>
    </subcellularLocation>
    <subcellularLocation>
        <location evidence="1">Membrane</location>
        <topology evidence="1">Multi-pass membrane protein</topology>
    </subcellularLocation>
</comment>
<dbReference type="Pfam" id="PF22776">
    <property type="entry name" value="K_trans_C"/>
    <property type="match status" value="1"/>
</dbReference>
<evidence type="ECO:0000256" key="2">
    <source>
        <dbReference type="ARBA" id="ARBA00007019"/>
    </source>
</evidence>
<evidence type="ECO:0000259" key="13">
    <source>
        <dbReference type="Pfam" id="PF02705"/>
    </source>
</evidence>
<dbReference type="InterPro" id="IPR053951">
    <property type="entry name" value="K_trans_N"/>
</dbReference>
<feature type="transmembrane region" description="Helical" evidence="12">
    <location>
        <begin position="45"/>
        <end position="68"/>
    </location>
</feature>
<evidence type="ECO:0000256" key="12">
    <source>
        <dbReference type="HAMAP-Rule" id="MF_01522"/>
    </source>
</evidence>
<reference evidence="15 16" key="1">
    <citation type="journal article" date="2021" name="PeerJ">
        <title>Analysis of 44 Vibrio anguillarum genomes reveals high genetic diversity.</title>
        <authorList>
            <person name="Hansen M.J."/>
            <person name="Dalsgaard I."/>
        </authorList>
    </citation>
    <scope>NUCLEOTIDE SEQUENCE [LARGE SCALE GENOMIC DNA]</scope>
    <source>
        <strain evidence="15 16">040915-1/1B</strain>
    </source>
</reference>
<dbReference type="Pfam" id="PF02705">
    <property type="entry name" value="K_trans"/>
    <property type="match status" value="1"/>
</dbReference>
<organism evidence="15 16">
    <name type="scientific">Vibrio anguillarum</name>
    <name type="common">Listonella anguillarum</name>
    <dbReference type="NCBI Taxonomy" id="55601"/>
    <lineage>
        <taxon>Bacteria</taxon>
        <taxon>Pseudomonadati</taxon>
        <taxon>Pseudomonadota</taxon>
        <taxon>Gammaproteobacteria</taxon>
        <taxon>Vibrionales</taxon>
        <taxon>Vibrionaceae</taxon>
        <taxon>Vibrio</taxon>
    </lineage>
</organism>
<comment type="catalytic activity">
    <reaction evidence="12">
        <text>K(+)(in) + H(+)(in) = K(+)(out) + H(+)(out)</text>
        <dbReference type="Rhea" id="RHEA:28490"/>
        <dbReference type="ChEBI" id="CHEBI:15378"/>
        <dbReference type="ChEBI" id="CHEBI:29103"/>
    </reaction>
</comment>
<dbReference type="PANTHER" id="PTHR30540:SF79">
    <property type="entry name" value="LOW AFFINITY POTASSIUM TRANSPORT SYSTEM PROTEIN KUP"/>
    <property type="match status" value="1"/>
</dbReference>
<evidence type="ECO:0000256" key="3">
    <source>
        <dbReference type="ARBA" id="ARBA00022448"/>
    </source>
</evidence>
<comment type="similarity">
    <text evidence="2 12">Belongs to the HAK/KUP transporter (TC 2.A.72) family.</text>
</comment>
<evidence type="ECO:0000256" key="4">
    <source>
        <dbReference type="ARBA" id="ARBA00022475"/>
    </source>
</evidence>
<evidence type="ECO:0000256" key="8">
    <source>
        <dbReference type="ARBA" id="ARBA00022958"/>
    </source>
</evidence>
<keyword evidence="16" id="KW-1185">Reference proteome</keyword>
<feature type="transmembrane region" description="Helical" evidence="12">
    <location>
        <begin position="211"/>
        <end position="232"/>
    </location>
</feature>
<feature type="transmembrane region" description="Helical" evidence="12">
    <location>
        <begin position="100"/>
        <end position="118"/>
    </location>
</feature>
<gene>
    <name evidence="12" type="primary">kup</name>
    <name evidence="15" type="ORF">EAY46_02930</name>
</gene>
<proteinExistence type="inferred from homology"/>
<evidence type="ECO:0000313" key="16">
    <source>
        <dbReference type="Proteomes" id="UP000726136"/>
    </source>
</evidence>
<evidence type="ECO:0000256" key="11">
    <source>
        <dbReference type="ARBA" id="ARBA00023136"/>
    </source>
</evidence>